<evidence type="ECO:0000313" key="9">
    <source>
        <dbReference type="EMBL" id="OGM69501.1"/>
    </source>
</evidence>
<dbReference type="EMBL" id="MGHL01000011">
    <property type="protein sequence ID" value="OGM69501.1"/>
    <property type="molecule type" value="Genomic_DNA"/>
</dbReference>
<keyword evidence="3" id="KW-0560">Oxidoreductase</keyword>
<dbReference type="GO" id="GO:0016491">
    <property type="term" value="F:oxidoreductase activity"/>
    <property type="evidence" value="ECO:0007669"/>
    <property type="project" value="UniProtKB-KW"/>
</dbReference>
<dbReference type="InterPro" id="IPR036249">
    <property type="entry name" value="Thioredoxin-like_sf"/>
</dbReference>
<dbReference type="InterPro" id="IPR013766">
    <property type="entry name" value="Thioredoxin_domain"/>
</dbReference>
<evidence type="ECO:0000256" key="3">
    <source>
        <dbReference type="ARBA" id="ARBA00023002"/>
    </source>
</evidence>
<dbReference type="PANTHER" id="PTHR13887">
    <property type="entry name" value="GLUTATHIONE S-TRANSFERASE KAPPA"/>
    <property type="match status" value="1"/>
</dbReference>
<name>A0A1F8BZH0_9BACT</name>
<gene>
    <name evidence="9" type="ORF">A2975_03040</name>
</gene>
<dbReference type="STRING" id="1802525.A2975_03040"/>
<sequence length="250" mass="26829">MAKARTKLFEKLTPVLLVLTIGLAFAVGVLWQKVSSLESGKSVKTVTGTGTNTAGTTADRPVAPVNSKLSADQAEKVPKVTSEDHIKGASNPQVYLVEYSDLECPFCARFHPTVQQVLQEYGDRVAWVYRHFPLDTLHPKARPAALASECVFEAGGNDAFWQFVDAIFEDQTVLSDITGTASKLGYDVGSCLDSKKYADLVQSQYEGGSKAGVTGTPGNFVVNQKGEVWLVPGAVPFATLKATIDEALKS</sequence>
<dbReference type="PANTHER" id="PTHR13887:SF14">
    <property type="entry name" value="DISULFIDE BOND FORMATION PROTEIN D"/>
    <property type="match status" value="1"/>
</dbReference>
<keyword evidence="7" id="KW-0812">Transmembrane</keyword>
<evidence type="ECO:0000256" key="1">
    <source>
        <dbReference type="ARBA" id="ARBA00005791"/>
    </source>
</evidence>
<evidence type="ECO:0000256" key="2">
    <source>
        <dbReference type="ARBA" id="ARBA00022729"/>
    </source>
</evidence>
<keyword evidence="2" id="KW-0732">Signal</keyword>
<evidence type="ECO:0000256" key="4">
    <source>
        <dbReference type="ARBA" id="ARBA00023157"/>
    </source>
</evidence>
<dbReference type="SUPFAM" id="SSF52833">
    <property type="entry name" value="Thioredoxin-like"/>
    <property type="match status" value="1"/>
</dbReference>
<evidence type="ECO:0000313" key="10">
    <source>
        <dbReference type="Proteomes" id="UP000178429"/>
    </source>
</evidence>
<evidence type="ECO:0000259" key="8">
    <source>
        <dbReference type="PROSITE" id="PS51352"/>
    </source>
</evidence>
<accession>A0A1F8BZH0</accession>
<comment type="caution">
    <text evidence="9">The sequence shown here is derived from an EMBL/GenBank/DDBJ whole genome shotgun (WGS) entry which is preliminary data.</text>
</comment>
<proteinExistence type="inferred from homology"/>
<keyword evidence="7" id="KW-1133">Transmembrane helix</keyword>
<feature type="region of interest" description="Disordered" evidence="6">
    <location>
        <begin position="43"/>
        <end position="63"/>
    </location>
</feature>
<dbReference type="Gene3D" id="3.40.30.10">
    <property type="entry name" value="Glutaredoxin"/>
    <property type="match status" value="1"/>
</dbReference>
<organism evidence="9 10">
    <name type="scientific">Candidatus Woesebacteria bacterium RIFCSPLOWO2_01_FULL_44_14</name>
    <dbReference type="NCBI Taxonomy" id="1802525"/>
    <lineage>
        <taxon>Bacteria</taxon>
        <taxon>Candidatus Woeseibacteriota</taxon>
    </lineage>
</organism>
<dbReference type="PROSITE" id="PS51352">
    <property type="entry name" value="THIOREDOXIN_2"/>
    <property type="match status" value="1"/>
</dbReference>
<protein>
    <recommendedName>
        <fullName evidence="8">Thioredoxin domain-containing protein</fullName>
    </recommendedName>
</protein>
<comment type="similarity">
    <text evidence="1">Belongs to the thioredoxin family. DsbA subfamily.</text>
</comment>
<dbReference type="Proteomes" id="UP000178429">
    <property type="component" value="Unassembled WGS sequence"/>
</dbReference>
<evidence type="ECO:0000256" key="6">
    <source>
        <dbReference type="SAM" id="MobiDB-lite"/>
    </source>
</evidence>
<keyword evidence="5" id="KW-0676">Redox-active center</keyword>
<feature type="domain" description="Thioredoxin" evidence="8">
    <location>
        <begin position="37"/>
        <end position="249"/>
    </location>
</feature>
<evidence type="ECO:0000256" key="7">
    <source>
        <dbReference type="SAM" id="Phobius"/>
    </source>
</evidence>
<keyword evidence="4" id="KW-1015">Disulfide bond</keyword>
<evidence type="ECO:0000256" key="5">
    <source>
        <dbReference type="ARBA" id="ARBA00023284"/>
    </source>
</evidence>
<feature type="compositionally biased region" description="Low complexity" evidence="6">
    <location>
        <begin position="43"/>
        <end position="58"/>
    </location>
</feature>
<dbReference type="Pfam" id="PF13462">
    <property type="entry name" value="Thioredoxin_4"/>
    <property type="match status" value="1"/>
</dbReference>
<dbReference type="InterPro" id="IPR012336">
    <property type="entry name" value="Thioredoxin-like_fold"/>
</dbReference>
<dbReference type="AlphaFoldDB" id="A0A1F8BZH0"/>
<keyword evidence="7" id="KW-0472">Membrane</keyword>
<reference evidence="9 10" key="1">
    <citation type="journal article" date="2016" name="Nat. Commun.">
        <title>Thousands of microbial genomes shed light on interconnected biogeochemical processes in an aquifer system.</title>
        <authorList>
            <person name="Anantharaman K."/>
            <person name="Brown C.T."/>
            <person name="Hug L.A."/>
            <person name="Sharon I."/>
            <person name="Castelle C.J."/>
            <person name="Probst A.J."/>
            <person name="Thomas B.C."/>
            <person name="Singh A."/>
            <person name="Wilkins M.J."/>
            <person name="Karaoz U."/>
            <person name="Brodie E.L."/>
            <person name="Williams K.H."/>
            <person name="Hubbard S.S."/>
            <person name="Banfield J.F."/>
        </authorList>
    </citation>
    <scope>NUCLEOTIDE SEQUENCE [LARGE SCALE GENOMIC DNA]</scope>
</reference>
<feature type="transmembrane region" description="Helical" evidence="7">
    <location>
        <begin position="12"/>
        <end position="31"/>
    </location>
</feature>